<dbReference type="PANTHER" id="PTHR34474:SF2">
    <property type="entry name" value="SIGNAL TRANSDUCTION PROTEIN TRAP"/>
    <property type="match status" value="1"/>
</dbReference>
<keyword evidence="1" id="KW-0732">Signal</keyword>
<evidence type="ECO:0000313" key="4">
    <source>
        <dbReference type="Proteomes" id="UP000236173"/>
    </source>
</evidence>
<name>A0A2H5XBT3_9BACT</name>
<organism evidence="3 4">
    <name type="scientific">Candidatus Fervidibacter japonicus</name>
    <dbReference type="NCBI Taxonomy" id="2035412"/>
    <lineage>
        <taxon>Bacteria</taxon>
        <taxon>Candidatus Fervidibacterota</taxon>
        <taxon>Candidatus Fervidibacter</taxon>
    </lineage>
</organism>
<accession>A0A2H5XBT3</accession>
<feature type="domain" description="ABM" evidence="2">
    <location>
        <begin position="37"/>
        <end position="128"/>
    </location>
</feature>
<feature type="chain" id="PRO_5014188643" evidence="1">
    <location>
        <begin position="20"/>
        <end position="130"/>
    </location>
</feature>
<proteinExistence type="predicted"/>
<dbReference type="EC" id="1.14.99.48" evidence="3"/>
<evidence type="ECO:0000259" key="2">
    <source>
        <dbReference type="PROSITE" id="PS51725"/>
    </source>
</evidence>
<dbReference type="Pfam" id="PF03992">
    <property type="entry name" value="ABM"/>
    <property type="match status" value="1"/>
</dbReference>
<dbReference type="SUPFAM" id="SSF54909">
    <property type="entry name" value="Dimeric alpha+beta barrel"/>
    <property type="match status" value="1"/>
</dbReference>
<dbReference type="EMBL" id="BEHT01000013">
    <property type="protein sequence ID" value="GBC98643.1"/>
    <property type="molecule type" value="Genomic_DNA"/>
</dbReference>
<feature type="signal peptide" evidence="1">
    <location>
        <begin position="1"/>
        <end position="19"/>
    </location>
</feature>
<sequence>MQWWTIAVLAALAIAIAVALQPNEPQPTEPQKDEPQFVTAFAVEVQEGCEREFIERFQKRARLIDKVKGYKGMYVLQHTQTANKFLVVTLWKDEASFRAWVNSEEFRKAHAEGGVPTKTMQLDTYRIVAK</sequence>
<dbReference type="InterPro" id="IPR050404">
    <property type="entry name" value="Heme-degrading_MO"/>
</dbReference>
<gene>
    <name evidence="3" type="primary">isdI</name>
    <name evidence="3" type="ORF">HRbin17_01157</name>
</gene>
<comment type="caution">
    <text evidence="3">The sequence shown here is derived from an EMBL/GenBank/DDBJ whole genome shotgun (WGS) entry which is preliminary data.</text>
</comment>
<reference evidence="4" key="1">
    <citation type="submission" date="2017-09" db="EMBL/GenBank/DDBJ databases">
        <title>Metaegenomics of thermophilic ammonia-oxidizing enrichment culture.</title>
        <authorList>
            <person name="Kato S."/>
            <person name="Suzuki K."/>
        </authorList>
    </citation>
    <scope>NUCLEOTIDE SEQUENCE [LARGE SCALE GENOMIC DNA]</scope>
</reference>
<dbReference type="AlphaFoldDB" id="A0A2H5XBT3"/>
<dbReference type="PANTHER" id="PTHR34474">
    <property type="entry name" value="SIGNAL TRANSDUCTION PROTEIN TRAP"/>
    <property type="match status" value="1"/>
</dbReference>
<keyword evidence="3" id="KW-0560">Oxidoreductase</keyword>
<dbReference type="InterPro" id="IPR007138">
    <property type="entry name" value="ABM_dom"/>
</dbReference>
<evidence type="ECO:0000313" key="3">
    <source>
        <dbReference type="EMBL" id="GBC98643.1"/>
    </source>
</evidence>
<protein>
    <submittedName>
        <fullName evidence="3">Heme oxygenase (Staphylobilin-producing) 2</fullName>
        <ecNumber evidence="3">1.14.99.48</ecNumber>
    </submittedName>
</protein>
<dbReference type="PROSITE" id="PS51725">
    <property type="entry name" value="ABM"/>
    <property type="match status" value="1"/>
</dbReference>
<evidence type="ECO:0000256" key="1">
    <source>
        <dbReference type="SAM" id="SignalP"/>
    </source>
</evidence>
<dbReference type="Proteomes" id="UP000236173">
    <property type="component" value="Unassembled WGS sequence"/>
</dbReference>
<dbReference type="GO" id="GO:0016491">
    <property type="term" value="F:oxidoreductase activity"/>
    <property type="evidence" value="ECO:0007669"/>
    <property type="project" value="UniProtKB-KW"/>
</dbReference>
<dbReference type="InterPro" id="IPR011008">
    <property type="entry name" value="Dimeric_a/b-barrel"/>
</dbReference>
<dbReference type="Gene3D" id="3.30.70.100">
    <property type="match status" value="1"/>
</dbReference>